<reference evidence="1 2" key="1">
    <citation type="journal article" date="2016" name="Front. Microbiol.">
        <title>Fuerstia marisgermanicae gen. nov., sp. nov., an Unusual Member of the Phylum Planctomycetes from the German Wadden Sea.</title>
        <authorList>
            <person name="Kohn T."/>
            <person name="Heuer A."/>
            <person name="Jogler M."/>
            <person name="Vollmers J."/>
            <person name="Boedeker C."/>
            <person name="Bunk B."/>
            <person name="Rast P."/>
            <person name="Borchert D."/>
            <person name="Glockner I."/>
            <person name="Freese H.M."/>
            <person name="Klenk H.P."/>
            <person name="Overmann J."/>
            <person name="Kaster A.K."/>
            <person name="Rohde M."/>
            <person name="Wiegand S."/>
            <person name="Jogler C."/>
        </authorList>
    </citation>
    <scope>NUCLEOTIDE SEQUENCE [LARGE SCALE GENOMIC DNA]</scope>
    <source>
        <strain evidence="1 2">NH11</strain>
    </source>
</reference>
<dbReference type="EMBL" id="CP017641">
    <property type="protein sequence ID" value="APZ91611.1"/>
    <property type="molecule type" value="Genomic_DNA"/>
</dbReference>
<name>A0A1P8WC13_9PLAN</name>
<sequence length="40" mass="4757">MVPSLFRTQSRGPQLHYWFPLQIDFSIVQSLEHSEVIAIW</sequence>
<evidence type="ECO:0000313" key="2">
    <source>
        <dbReference type="Proteomes" id="UP000187735"/>
    </source>
</evidence>
<dbReference type="KEGG" id="fmr:Fuma_01200"/>
<keyword evidence="2" id="KW-1185">Reference proteome</keyword>
<dbReference type="Proteomes" id="UP000187735">
    <property type="component" value="Chromosome"/>
</dbReference>
<protein>
    <submittedName>
        <fullName evidence="1">Uncharacterized protein</fullName>
    </submittedName>
</protein>
<proteinExistence type="predicted"/>
<accession>A0A1P8WC13</accession>
<organism evidence="1 2">
    <name type="scientific">Fuerstiella marisgermanici</name>
    <dbReference type="NCBI Taxonomy" id="1891926"/>
    <lineage>
        <taxon>Bacteria</taxon>
        <taxon>Pseudomonadati</taxon>
        <taxon>Planctomycetota</taxon>
        <taxon>Planctomycetia</taxon>
        <taxon>Planctomycetales</taxon>
        <taxon>Planctomycetaceae</taxon>
        <taxon>Fuerstiella</taxon>
    </lineage>
</organism>
<dbReference type="AlphaFoldDB" id="A0A1P8WC13"/>
<gene>
    <name evidence="1" type="ORF">Fuma_01200</name>
</gene>
<evidence type="ECO:0000313" key="1">
    <source>
        <dbReference type="EMBL" id="APZ91611.1"/>
    </source>
</evidence>